<organism evidence="1 2">
    <name type="scientific">Caenorhabditis briggsae</name>
    <dbReference type="NCBI Taxonomy" id="6238"/>
    <lineage>
        <taxon>Eukaryota</taxon>
        <taxon>Metazoa</taxon>
        <taxon>Ecdysozoa</taxon>
        <taxon>Nematoda</taxon>
        <taxon>Chromadorea</taxon>
        <taxon>Rhabditida</taxon>
        <taxon>Rhabditina</taxon>
        <taxon>Rhabditomorpha</taxon>
        <taxon>Rhabditoidea</taxon>
        <taxon>Rhabditidae</taxon>
        <taxon>Peloderinae</taxon>
        <taxon>Caenorhabditis</taxon>
    </lineage>
</organism>
<name>A0AAE8ZPR3_CAEBR</name>
<accession>A0AAE8ZPR3</accession>
<sequence>MSNRCLQVCQRCRPKSCQNSNCLKTSESSRSLRIDVAPALLWTSFLLELQTAQTMEYPEEFDENDRILRDTILQPLLSCQEQEEKVLIQRTVLFYLVELDRRLNGSPSYRFDQLRKNVIN</sequence>
<dbReference type="Proteomes" id="UP000827892">
    <property type="component" value="Chromosome X"/>
</dbReference>
<gene>
    <name evidence="1" type="ORF">L3Y34_011363</name>
</gene>
<dbReference type="AlphaFoldDB" id="A0AAE8ZPR3"/>
<reference evidence="1 2" key="1">
    <citation type="submission" date="2022-05" db="EMBL/GenBank/DDBJ databases">
        <title>Chromosome-level reference genomes for two strains of Caenorhabditis briggsae: an improved platform for comparative genomics.</title>
        <authorList>
            <person name="Stevens L."/>
            <person name="Andersen E.C."/>
        </authorList>
    </citation>
    <scope>NUCLEOTIDE SEQUENCE [LARGE SCALE GENOMIC DNA]</scope>
    <source>
        <strain evidence="1">QX1410_ONT</strain>
        <tissue evidence="1">Whole-organism</tissue>
    </source>
</reference>
<evidence type="ECO:0000313" key="1">
    <source>
        <dbReference type="EMBL" id="ULT81415.1"/>
    </source>
</evidence>
<proteinExistence type="predicted"/>
<dbReference type="EMBL" id="CP090896">
    <property type="protein sequence ID" value="ULT81415.1"/>
    <property type="molecule type" value="Genomic_DNA"/>
</dbReference>
<protein>
    <submittedName>
        <fullName evidence="1">Uncharacterized protein</fullName>
    </submittedName>
</protein>
<evidence type="ECO:0000313" key="2">
    <source>
        <dbReference type="Proteomes" id="UP000827892"/>
    </source>
</evidence>